<name>U2YLF7_9SPHN</name>
<evidence type="ECO:0000256" key="1">
    <source>
        <dbReference type="SAM" id="Phobius"/>
    </source>
</evidence>
<proteinExistence type="predicted"/>
<keyword evidence="3" id="KW-1185">Reference proteome</keyword>
<accession>U2YLF7</accession>
<dbReference type="RefSeq" id="WP_021690138.1">
    <property type="nucleotide sequence ID" value="NZ_BASZ01000005.1"/>
</dbReference>
<gene>
    <name evidence="2" type="ORF">NT2_05_01520</name>
</gene>
<sequence length="231" mass="25476">MRRPASHATTAPVTRGTIANAAAQDWEAIRADPDIQYSPVTPAEVPPPPQWLQDLQKWLGDLLRPLGEALGVSWPVLKWVLIGLAVLCIAVIAWRLIAPLLGMRRKTRPEEAEWSPDREEALALLEDADALAAAGRFDEATHLLLIRSVGQIHAARPEWLEPSSTAREIAALPALPERARSAFAAIAERVERSLFALRNLNAEDWRVARDAYADFALARIDGAQLDREAAR</sequence>
<evidence type="ECO:0000313" key="3">
    <source>
        <dbReference type="Proteomes" id="UP000016568"/>
    </source>
</evidence>
<evidence type="ECO:0000313" key="2">
    <source>
        <dbReference type="EMBL" id="GAD49232.1"/>
    </source>
</evidence>
<dbReference type="eggNOG" id="ENOG5032V5I">
    <property type="taxonomic scope" value="Bacteria"/>
</dbReference>
<dbReference type="Proteomes" id="UP000016568">
    <property type="component" value="Unassembled WGS sequence"/>
</dbReference>
<organism evidence="2 3">
    <name type="scientific">Caenibius tardaugens NBRC 16725</name>
    <dbReference type="NCBI Taxonomy" id="1219035"/>
    <lineage>
        <taxon>Bacteria</taxon>
        <taxon>Pseudomonadati</taxon>
        <taxon>Pseudomonadota</taxon>
        <taxon>Alphaproteobacteria</taxon>
        <taxon>Sphingomonadales</taxon>
        <taxon>Erythrobacteraceae</taxon>
        <taxon>Caenibius</taxon>
    </lineage>
</organism>
<keyword evidence="1" id="KW-0812">Transmembrane</keyword>
<reference evidence="2 3" key="1">
    <citation type="submission" date="2013-09" db="EMBL/GenBank/DDBJ databases">
        <title>Whole genome shotgun sequence of Novosphingobium tardaugens NBRC 16725.</title>
        <authorList>
            <person name="Isaki S."/>
            <person name="Hosoyama A."/>
            <person name="Tsuchikane K."/>
            <person name="Katsumata H."/>
            <person name="Ando Y."/>
            <person name="Yamazaki S."/>
            <person name="Fujita N."/>
        </authorList>
    </citation>
    <scope>NUCLEOTIDE SEQUENCE [LARGE SCALE GENOMIC DNA]</scope>
    <source>
        <strain evidence="2 3">NBRC 16725</strain>
    </source>
</reference>
<dbReference type="EMBL" id="BASZ01000005">
    <property type="protein sequence ID" value="GAD49232.1"/>
    <property type="molecule type" value="Genomic_DNA"/>
</dbReference>
<keyword evidence="1" id="KW-0472">Membrane</keyword>
<dbReference type="AlphaFoldDB" id="U2YLF7"/>
<comment type="caution">
    <text evidence="2">The sequence shown here is derived from an EMBL/GenBank/DDBJ whole genome shotgun (WGS) entry which is preliminary data.</text>
</comment>
<evidence type="ECO:0008006" key="4">
    <source>
        <dbReference type="Google" id="ProtNLM"/>
    </source>
</evidence>
<protein>
    <recommendedName>
        <fullName evidence="4">DUF4129 domain-containing protein</fullName>
    </recommendedName>
</protein>
<feature type="transmembrane region" description="Helical" evidence="1">
    <location>
        <begin position="76"/>
        <end position="98"/>
    </location>
</feature>
<keyword evidence="1" id="KW-1133">Transmembrane helix</keyword>